<accession>A0A9W9I869</accession>
<reference evidence="3" key="2">
    <citation type="journal article" date="2023" name="IMA Fungus">
        <title>Comparative genomic study of the Penicillium genus elucidates a diverse pangenome and 15 lateral gene transfer events.</title>
        <authorList>
            <person name="Petersen C."/>
            <person name="Sorensen T."/>
            <person name="Nielsen M.R."/>
            <person name="Sondergaard T.E."/>
            <person name="Sorensen J.L."/>
            <person name="Fitzpatrick D.A."/>
            <person name="Frisvad J.C."/>
            <person name="Nielsen K.L."/>
        </authorList>
    </citation>
    <scope>NUCLEOTIDE SEQUENCE</scope>
    <source>
        <strain evidence="3">IBT 21917</strain>
    </source>
</reference>
<name>A0A9W9I869_9EURO</name>
<keyword evidence="4" id="KW-1185">Reference proteome</keyword>
<evidence type="ECO:0000256" key="1">
    <source>
        <dbReference type="ARBA" id="ARBA00022801"/>
    </source>
</evidence>
<dbReference type="EMBL" id="JAPQKO010000003">
    <property type="protein sequence ID" value="KAJ5171996.1"/>
    <property type="molecule type" value="Genomic_DNA"/>
</dbReference>
<evidence type="ECO:0000313" key="4">
    <source>
        <dbReference type="Proteomes" id="UP001146351"/>
    </source>
</evidence>
<feature type="chain" id="PRO_5040954518" description="Cellulose-binding GDSL lipase/acylhydrolase" evidence="2">
    <location>
        <begin position="18"/>
        <end position="288"/>
    </location>
</feature>
<evidence type="ECO:0000313" key="3">
    <source>
        <dbReference type="EMBL" id="KAJ5171996.1"/>
    </source>
</evidence>
<dbReference type="Proteomes" id="UP001146351">
    <property type="component" value="Unassembled WGS sequence"/>
</dbReference>
<evidence type="ECO:0000256" key="2">
    <source>
        <dbReference type="SAM" id="SignalP"/>
    </source>
</evidence>
<keyword evidence="1" id="KW-0378">Hydrolase</keyword>
<dbReference type="SUPFAM" id="SSF52266">
    <property type="entry name" value="SGNH hydrolase"/>
    <property type="match status" value="1"/>
</dbReference>
<proteinExistence type="predicted"/>
<organism evidence="3 4">
    <name type="scientific">Penicillium capsulatum</name>
    <dbReference type="NCBI Taxonomy" id="69766"/>
    <lineage>
        <taxon>Eukaryota</taxon>
        <taxon>Fungi</taxon>
        <taxon>Dikarya</taxon>
        <taxon>Ascomycota</taxon>
        <taxon>Pezizomycotina</taxon>
        <taxon>Eurotiomycetes</taxon>
        <taxon>Eurotiomycetidae</taxon>
        <taxon>Eurotiales</taxon>
        <taxon>Aspergillaceae</taxon>
        <taxon>Penicillium</taxon>
    </lineage>
</organism>
<gene>
    <name evidence="3" type="ORF">N7492_004589</name>
</gene>
<protein>
    <recommendedName>
        <fullName evidence="5">Cellulose-binding GDSL lipase/acylhydrolase</fullName>
    </recommendedName>
</protein>
<dbReference type="Gene3D" id="3.40.50.1110">
    <property type="entry name" value="SGNH hydrolase"/>
    <property type="match status" value="1"/>
</dbReference>
<dbReference type="InterPro" id="IPR036514">
    <property type="entry name" value="SGNH_hydro_sf"/>
</dbReference>
<dbReference type="GO" id="GO:0016788">
    <property type="term" value="F:hydrolase activity, acting on ester bonds"/>
    <property type="evidence" value="ECO:0007669"/>
    <property type="project" value="InterPro"/>
</dbReference>
<evidence type="ECO:0008006" key="5">
    <source>
        <dbReference type="Google" id="ProtNLM"/>
    </source>
</evidence>
<comment type="caution">
    <text evidence="3">The sequence shown here is derived from an EMBL/GenBank/DDBJ whole genome shotgun (WGS) entry which is preliminary data.</text>
</comment>
<dbReference type="InterPro" id="IPR051058">
    <property type="entry name" value="GDSL_Est/Lipase"/>
</dbReference>
<keyword evidence="2" id="KW-0732">Signal</keyword>
<dbReference type="OrthoDB" id="1600564at2759"/>
<dbReference type="Pfam" id="PF00657">
    <property type="entry name" value="Lipase_GDSL"/>
    <property type="match status" value="1"/>
</dbReference>
<dbReference type="CDD" id="cd01846">
    <property type="entry name" value="fatty_acyltransferase_like"/>
    <property type="match status" value="1"/>
</dbReference>
<dbReference type="AlphaFoldDB" id="A0A9W9I869"/>
<feature type="signal peptide" evidence="2">
    <location>
        <begin position="1"/>
        <end position="17"/>
    </location>
</feature>
<dbReference type="InterPro" id="IPR001087">
    <property type="entry name" value="GDSL"/>
</dbReference>
<dbReference type="PANTHER" id="PTHR45648">
    <property type="entry name" value="GDSL LIPASE/ACYLHYDROLASE FAMILY PROTEIN (AFU_ORTHOLOGUE AFUA_4G14700)"/>
    <property type="match status" value="1"/>
</dbReference>
<reference evidence="3" key="1">
    <citation type="submission" date="2022-11" db="EMBL/GenBank/DDBJ databases">
        <authorList>
            <person name="Petersen C."/>
        </authorList>
    </citation>
    <scope>NUCLEOTIDE SEQUENCE</scope>
    <source>
        <strain evidence="3">IBT 21917</strain>
    </source>
</reference>
<sequence>MKAHLLYLVAGIATASATPLISRSSTTYFFTFGNSYTKSGFDITGDQPSRANPMGNPAIGSNTSSGGPNWVGYLTATYNESLVLNYDLAVGGATIDNELVNDEVKDMTHQVADFKSAYGKGPWDGDNTLFAFWIGINDIGRSYKTNNSSTLVPKLIKHYENVVDEVYATGGRKFLFLNVPATTRTPKIIGEGKTKQHAAWVSAYNDALKTMAKSFNDDHKDAKVVVYDSWSFMSKILDSPQEHGFKDSVCQDKHGVSCVWYNDYHPGKKYHQLQAKDMKQHLEAFGGW</sequence>
<dbReference type="PANTHER" id="PTHR45648:SF22">
    <property type="entry name" value="GDSL LIPASE_ACYLHYDROLASE FAMILY PROTEIN (AFU_ORTHOLOGUE AFUA_4G14700)"/>
    <property type="match status" value="1"/>
</dbReference>